<feature type="domain" description="DUF6604" evidence="2">
    <location>
        <begin position="38"/>
        <end position="117"/>
    </location>
</feature>
<gene>
    <name evidence="3" type="ORF">F53441_6483</name>
</gene>
<evidence type="ECO:0000313" key="4">
    <source>
        <dbReference type="Proteomes" id="UP000605986"/>
    </source>
</evidence>
<keyword evidence="4" id="KW-1185">Reference proteome</keyword>
<comment type="caution">
    <text evidence="3">The sequence shown here is derived from an EMBL/GenBank/DDBJ whole genome shotgun (WGS) entry which is preliminary data.</text>
</comment>
<name>A0A8H4NTA0_9HYPO</name>
<dbReference type="Pfam" id="PF20253">
    <property type="entry name" value="DUF6604"/>
    <property type="match status" value="1"/>
</dbReference>
<sequence length="347" mass="39285">MLPAALVACTESTKKIPIQSHHGLLLQPESADIPAISYPAPLLSISSKNAKGGRPKGKARGGGKKKGKKPAKKTPDNSRYIIEIKDFISLAEYLSAYERTFSVPRAFFSTLNRVIRAQLYDTLSFCYYYTASILDALAPIPWEEVSGIHPEGIFGVCDSETAWEAKSNQQKLIEDRVIISELWYETLLLENVPDYPCTDEFIRGVREFKETKKIPFSLVFAAQVNLDIHHCVGDYAESSVSTLLKQIASMHQILKSYREFQEDIIGPHWDDNDQIWLQSTKEGFEWFLNDPLHRVKTLVVDNDQKGLESLSRTEKWRLLRRSPVIAGLALHYHRAELHKAGLKVTNA</sequence>
<dbReference type="EMBL" id="JAADJG010000251">
    <property type="protein sequence ID" value="KAF4450359.1"/>
    <property type="molecule type" value="Genomic_DNA"/>
</dbReference>
<accession>A0A8H4NTA0</accession>
<protein>
    <recommendedName>
        <fullName evidence="2">DUF6604 domain-containing protein</fullName>
    </recommendedName>
</protein>
<evidence type="ECO:0000313" key="3">
    <source>
        <dbReference type="EMBL" id="KAF4450359.1"/>
    </source>
</evidence>
<reference evidence="3" key="1">
    <citation type="submission" date="2020-01" db="EMBL/GenBank/DDBJ databases">
        <title>Identification and distribution of gene clusters putatively required for synthesis of sphingolipid metabolism inhibitors in phylogenetically diverse species of the filamentous fungus Fusarium.</title>
        <authorList>
            <person name="Kim H.-S."/>
            <person name="Busman M."/>
            <person name="Brown D.W."/>
            <person name="Divon H."/>
            <person name="Uhlig S."/>
            <person name="Proctor R.H."/>
        </authorList>
    </citation>
    <scope>NUCLEOTIDE SEQUENCE</scope>
    <source>
        <strain evidence="3">NRRL 53441</strain>
    </source>
</reference>
<evidence type="ECO:0000256" key="1">
    <source>
        <dbReference type="SAM" id="MobiDB-lite"/>
    </source>
</evidence>
<organism evidence="3 4">
    <name type="scientific">Fusarium austroafricanum</name>
    <dbReference type="NCBI Taxonomy" id="2364996"/>
    <lineage>
        <taxon>Eukaryota</taxon>
        <taxon>Fungi</taxon>
        <taxon>Dikarya</taxon>
        <taxon>Ascomycota</taxon>
        <taxon>Pezizomycotina</taxon>
        <taxon>Sordariomycetes</taxon>
        <taxon>Hypocreomycetidae</taxon>
        <taxon>Hypocreales</taxon>
        <taxon>Nectriaceae</taxon>
        <taxon>Fusarium</taxon>
        <taxon>Fusarium concolor species complex</taxon>
    </lineage>
</organism>
<dbReference type="OrthoDB" id="5099766at2759"/>
<evidence type="ECO:0000259" key="2">
    <source>
        <dbReference type="Pfam" id="PF20253"/>
    </source>
</evidence>
<feature type="compositionally biased region" description="Basic residues" evidence="1">
    <location>
        <begin position="51"/>
        <end position="72"/>
    </location>
</feature>
<proteinExistence type="predicted"/>
<dbReference type="InterPro" id="IPR046539">
    <property type="entry name" value="DUF6604"/>
</dbReference>
<dbReference type="PANTHER" id="PTHR38795">
    <property type="entry name" value="DUF6604 DOMAIN-CONTAINING PROTEIN"/>
    <property type="match status" value="1"/>
</dbReference>
<dbReference type="AlphaFoldDB" id="A0A8H4NTA0"/>
<feature type="region of interest" description="Disordered" evidence="1">
    <location>
        <begin position="46"/>
        <end position="75"/>
    </location>
</feature>
<dbReference type="PANTHER" id="PTHR38795:SF1">
    <property type="entry name" value="DUF6604 DOMAIN-CONTAINING PROTEIN"/>
    <property type="match status" value="1"/>
</dbReference>
<dbReference type="Proteomes" id="UP000605986">
    <property type="component" value="Unassembled WGS sequence"/>
</dbReference>